<dbReference type="EMBL" id="LAZR01000049">
    <property type="protein sequence ID" value="KKN99023.1"/>
    <property type="molecule type" value="Genomic_DNA"/>
</dbReference>
<proteinExistence type="predicted"/>
<dbReference type="AlphaFoldDB" id="A0A0F9Y2W2"/>
<protein>
    <submittedName>
        <fullName evidence="1">Uncharacterized protein</fullName>
    </submittedName>
</protein>
<evidence type="ECO:0000313" key="1">
    <source>
        <dbReference type="EMBL" id="KKN99023.1"/>
    </source>
</evidence>
<accession>A0A0F9Y2W2</accession>
<organism evidence="1">
    <name type="scientific">marine sediment metagenome</name>
    <dbReference type="NCBI Taxonomy" id="412755"/>
    <lineage>
        <taxon>unclassified sequences</taxon>
        <taxon>metagenomes</taxon>
        <taxon>ecological metagenomes</taxon>
    </lineage>
</organism>
<comment type="caution">
    <text evidence="1">The sequence shown here is derived from an EMBL/GenBank/DDBJ whole genome shotgun (WGS) entry which is preliminary data.</text>
</comment>
<reference evidence="1" key="1">
    <citation type="journal article" date="2015" name="Nature">
        <title>Complex archaea that bridge the gap between prokaryotes and eukaryotes.</title>
        <authorList>
            <person name="Spang A."/>
            <person name="Saw J.H."/>
            <person name="Jorgensen S.L."/>
            <person name="Zaremba-Niedzwiedzka K."/>
            <person name="Martijn J."/>
            <person name="Lind A.E."/>
            <person name="van Eijk R."/>
            <person name="Schleper C."/>
            <person name="Guy L."/>
            <person name="Ettema T.J."/>
        </authorList>
    </citation>
    <scope>NUCLEOTIDE SEQUENCE</scope>
</reference>
<name>A0A0F9Y2W2_9ZZZZ</name>
<sequence length="87" mass="10066">MRARIGDLAIVRFDNKNCTGYDEQVCIVMGGAYCKDEYSILYWEKKGRTTEMISTTMPRSRLMRARPYPDEWDGTLGNLTIHNVELV</sequence>
<gene>
    <name evidence="1" type="ORF">LCGC14_0142680</name>
</gene>